<dbReference type="AlphaFoldDB" id="A0AAW0HVD3"/>
<evidence type="ECO:0000256" key="1">
    <source>
        <dbReference type="SAM" id="MobiDB-lite"/>
    </source>
</evidence>
<sequence length="354" mass="38864">MGAEQRTSNKQKQDQCELAGERREEGKIYHSKDENQEQQGGFSQSCEETSAKEDSPDIDCNGPFSGQLIAIVEASMPDGNYVHIMTTSDVLSQVYAVLSKQEGRVLQEQVKEERDMFIKVMMPVDHKFTSNTKSISSKMLKKPAMQKERLWIRVLGRGPLESIGQLSPSQDVSFLAEEAVGRRGALTDGTELLALYRKSNSGPRAERPIEVFEADIHENASLLKDTLGVDDERIEEGFEILELGSLALHLQANVDSFIDEINDPTEVILAELPRSQCWGAEPQAPRSNGTAVSRAGVLVGSDGHQLQHPLSSGPIQALRSQVHQHQVGVSATRHQGVASLEQGISHGLSVPQHL</sequence>
<dbReference type="Proteomes" id="UP001488838">
    <property type="component" value="Unassembled WGS sequence"/>
</dbReference>
<name>A0AAW0HVD3_MYOGA</name>
<proteinExistence type="predicted"/>
<gene>
    <name evidence="2" type="ORF">U0070_023759</name>
</gene>
<comment type="caution">
    <text evidence="2">The sequence shown here is derived from an EMBL/GenBank/DDBJ whole genome shotgun (WGS) entry which is preliminary data.</text>
</comment>
<feature type="region of interest" description="Disordered" evidence="1">
    <location>
        <begin position="1"/>
        <end position="59"/>
    </location>
</feature>
<protein>
    <submittedName>
        <fullName evidence="2">Uncharacterized protein</fullName>
    </submittedName>
</protein>
<organism evidence="2 3">
    <name type="scientific">Myodes glareolus</name>
    <name type="common">Bank vole</name>
    <name type="synonym">Clethrionomys glareolus</name>
    <dbReference type="NCBI Taxonomy" id="447135"/>
    <lineage>
        <taxon>Eukaryota</taxon>
        <taxon>Metazoa</taxon>
        <taxon>Chordata</taxon>
        <taxon>Craniata</taxon>
        <taxon>Vertebrata</taxon>
        <taxon>Euteleostomi</taxon>
        <taxon>Mammalia</taxon>
        <taxon>Eutheria</taxon>
        <taxon>Euarchontoglires</taxon>
        <taxon>Glires</taxon>
        <taxon>Rodentia</taxon>
        <taxon>Myomorpha</taxon>
        <taxon>Muroidea</taxon>
        <taxon>Cricetidae</taxon>
        <taxon>Arvicolinae</taxon>
        <taxon>Myodes</taxon>
    </lineage>
</organism>
<reference evidence="2 3" key="1">
    <citation type="journal article" date="2023" name="bioRxiv">
        <title>Conserved and derived expression patterns and positive selection on dental genes reveal complex evolutionary context of ever-growing rodent molars.</title>
        <authorList>
            <person name="Calamari Z.T."/>
            <person name="Song A."/>
            <person name="Cohen E."/>
            <person name="Akter M."/>
            <person name="Roy R.D."/>
            <person name="Hallikas O."/>
            <person name="Christensen M.M."/>
            <person name="Li P."/>
            <person name="Marangoni P."/>
            <person name="Jernvall J."/>
            <person name="Klein O.D."/>
        </authorList>
    </citation>
    <scope>NUCLEOTIDE SEQUENCE [LARGE SCALE GENOMIC DNA]</scope>
    <source>
        <strain evidence="2">V071</strain>
    </source>
</reference>
<feature type="compositionally biased region" description="Polar residues" evidence="1">
    <location>
        <begin position="37"/>
        <end position="48"/>
    </location>
</feature>
<keyword evidence="3" id="KW-1185">Reference proteome</keyword>
<feature type="compositionally biased region" description="Basic and acidic residues" evidence="1">
    <location>
        <begin position="11"/>
        <end position="35"/>
    </location>
</feature>
<accession>A0AAW0HVD3</accession>
<evidence type="ECO:0000313" key="3">
    <source>
        <dbReference type="Proteomes" id="UP001488838"/>
    </source>
</evidence>
<feature type="compositionally biased region" description="Polar residues" evidence="1">
    <location>
        <begin position="1"/>
        <end position="10"/>
    </location>
</feature>
<evidence type="ECO:0000313" key="2">
    <source>
        <dbReference type="EMBL" id="KAK7806002.1"/>
    </source>
</evidence>
<dbReference type="EMBL" id="JBBHLL010000319">
    <property type="protein sequence ID" value="KAK7806002.1"/>
    <property type="molecule type" value="Genomic_DNA"/>
</dbReference>